<comment type="function">
    <text evidence="9">Involved in the biosynthesis of the chorismate, which leads to the biosynthesis of aromatic amino acids. Catalyzes the reversible NADPH linked reduction of 3-dehydroshikimate (DHSA) to yield shikimate (SA).</text>
</comment>
<dbReference type="GO" id="GO:0008652">
    <property type="term" value="P:amino acid biosynthetic process"/>
    <property type="evidence" value="ECO:0007669"/>
    <property type="project" value="UniProtKB-KW"/>
</dbReference>
<comment type="similarity">
    <text evidence="9">Belongs to the shikimate dehydrogenase family.</text>
</comment>
<accession>I3CJN6</accession>
<keyword evidence="6 9" id="KW-0560">Oxidoreductase</keyword>
<dbReference type="RefSeq" id="WP_002691356.1">
    <property type="nucleotide sequence ID" value="NZ_JH600070.1"/>
</dbReference>
<dbReference type="GO" id="GO:0005829">
    <property type="term" value="C:cytosol"/>
    <property type="evidence" value="ECO:0007669"/>
    <property type="project" value="TreeGrafter"/>
</dbReference>
<evidence type="ECO:0000259" key="13">
    <source>
        <dbReference type="Pfam" id="PF18317"/>
    </source>
</evidence>
<dbReference type="Gene3D" id="3.40.50.720">
    <property type="entry name" value="NAD(P)-binding Rossmann-like Domain"/>
    <property type="match status" value="1"/>
</dbReference>
<dbReference type="SUPFAM" id="SSF51735">
    <property type="entry name" value="NAD(P)-binding Rossmann-fold domains"/>
    <property type="match status" value="1"/>
</dbReference>
<dbReference type="InterPro" id="IPR006151">
    <property type="entry name" value="Shikm_DH/Glu-tRNA_Rdtase"/>
</dbReference>
<feature type="binding site" evidence="9">
    <location>
        <begin position="158"/>
        <end position="163"/>
    </location>
    <ligand>
        <name>NADP(+)</name>
        <dbReference type="ChEBI" id="CHEBI:58349"/>
    </ligand>
</feature>
<dbReference type="NCBIfam" id="NF001310">
    <property type="entry name" value="PRK00258.1-2"/>
    <property type="match status" value="1"/>
</dbReference>
<evidence type="ECO:0000313" key="15">
    <source>
        <dbReference type="Proteomes" id="UP000005744"/>
    </source>
</evidence>
<feature type="binding site" evidence="9">
    <location>
        <position position="223"/>
    </location>
    <ligand>
        <name>NADP(+)</name>
        <dbReference type="ChEBI" id="CHEBI:58349"/>
    </ligand>
</feature>
<dbReference type="UniPathway" id="UPA00053">
    <property type="reaction ID" value="UER00087"/>
</dbReference>
<evidence type="ECO:0000259" key="11">
    <source>
        <dbReference type="Pfam" id="PF01488"/>
    </source>
</evidence>
<dbReference type="EC" id="1.1.1.25" evidence="3 9"/>
<keyword evidence="5 9" id="KW-0521">NADP</keyword>
<dbReference type="HAMAP" id="MF_00222">
    <property type="entry name" value="Shikimate_DH_AroE"/>
    <property type="match status" value="1"/>
</dbReference>
<evidence type="ECO:0000313" key="14">
    <source>
        <dbReference type="EMBL" id="EIJ43829.1"/>
    </source>
</evidence>
<keyword evidence="7 9" id="KW-0057">Aromatic amino acid biosynthesis</keyword>
<evidence type="ECO:0000256" key="3">
    <source>
        <dbReference type="ARBA" id="ARBA00012962"/>
    </source>
</evidence>
<feature type="binding site" evidence="9">
    <location>
        <position position="109"/>
    </location>
    <ligand>
        <name>shikimate</name>
        <dbReference type="ChEBI" id="CHEBI:36208"/>
    </ligand>
</feature>
<comment type="catalytic activity">
    <reaction evidence="8 9">
        <text>shikimate + NADP(+) = 3-dehydroshikimate + NADPH + H(+)</text>
        <dbReference type="Rhea" id="RHEA:17737"/>
        <dbReference type="ChEBI" id="CHEBI:15378"/>
        <dbReference type="ChEBI" id="CHEBI:16630"/>
        <dbReference type="ChEBI" id="CHEBI:36208"/>
        <dbReference type="ChEBI" id="CHEBI:57783"/>
        <dbReference type="ChEBI" id="CHEBI:58349"/>
        <dbReference type="EC" id="1.1.1.25"/>
    </reaction>
</comment>
<feature type="binding site" evidence="9">
    <location>
        <position position="225"/>
    </location>
    <ligand>
        <name>shikimate</name>
        <dbReference type="ChEBI" id="CHEBI:36208"/>
    </ligand>
</feature>
<comment type="caution">
    <text evidence="9">Lacks conserved residue(s) required for the propagation of feature annotation.</text>
</comment>
<dbReference type="GO" id="GO:0050661">
    <property type="term" value="F:NADP binding"/>
    <property type="evidence" value="ECO:0007669"/>
    <property type="project" value="InterPro"/>
</dbReference>
<dbReference type="AlphaFoldDB" id="I3CJN6"/>
<dbReference type="HOGENOM" id="CLU_044063_2_1_6"/>
<dbReference type="CDD" id="cd01065">
    <property type="entry name" value="NAD_bind_Shikimate_DH"/>
    <property type="match status" value="1"/>
</dbReference>
<comment type="subunit">
    <text evidence="9">Homodimer.</text>
</comment>
<feature type="region of interest" description="Disordered" evidence="10">
    <location>
        <begin position="284"/>
        <end position="307"/>
    </location>
</feature>
<feature type="binding site" evidence="9">
    <location>
        <position position="93"/>
    </location>
    <ligand>
        <name>shikimate</name>
        <dbReference type="ChEBI" id="CHEBI:36208"/>
    </ligand>
</feature>
<organism evidence="14 15">
    <name type="scientific">Beggiatoa alba B18LD</name>
    <dbReference type="NCBI Taxonomy" id="395493"/>
    <lineage>
        <taxon>Bacteria</taxon>
        <taxon>Pseudomonadati</taxon>
        <taxon>Pseudomonadota</taxon>
        <taxon>Gammaproteobacteria</taxon>
        <taxon>Thiotrichales</taxon>
        <taxon>Thiotrichaceae</taxon>
        <taxon>Beggiatoa</taxon>
    </lineage>
</organism>
<dbReference type="GO" id="GO:0009423">
    <property type="term" value="P:chorismate biosynthetic process"/>
    <property type="evidence" value="ECO:0007669"/>
    <property type="project" value="UniProtKB-UniRule"/>
</dbReference>
<dbReference type="InterPro" id="IPR012875">
    <property type="entry name" value="SDHF4"/>
</dbReference>
<dbReference type="Pfam" id="PF18317">
    <property type="entry name" value="SDH_C"/>
    <property type="match status" value="1"/>
</dbReference>
<dbReference type="InterPro" id="IPR011342">
    <property type="entry name" value="Shikimate_DH"/>
</dbReference>
<dbReference type="Pfam" id="PF07896">
    <property type="entry name" value="DUF1674"/>
    <property type="match status" value="1"/>
</dbReference>
<dbReference type="InterPro" id="IPR041121">
    <property type="entry name" value="SDH_C"/>
</dbReference>
<evidence type="ECO:0000256" key="7">
    <source>
        <dbReference type="ARBA" id="ARBA00023141"/>
    </source>
</evidence>
<evidence type="ECO:0000256" key="8">
    <source>
        <dbReference type="ARBA" id="ARBA00049442"/>
    </source>
</evidence>
<evidence type="ECO:0000256" key="6">
    <source>
        <dbReference type="ARBA" id="ARBA00023002"/>
    </source>
</evidence>
<feature type="binding site" evidence="9">
    <location>
        <position position="68"/>
    </location>
    <ligand>
        <name>shikimate</name>
        <dbReference type="ChEBI" id="CHEBI:36208"/>
    </ligand>
</feature>
<evidence type="ECO:0000256" key="5">
    <source>
        <dbReference type="ARBA" id="ARBA00022857"/>
    </source>
</evidence>
<evidence type="ECO:0000256" key="4">
    <source>
        <dbReference type="ARBA" id="ARBA00022605"/>
    </source>
</evidence>
<dbReference type="InterPro" id="IPR022893">
    <property type="entry name" value="Shikimate_DH_fam"/>
</dbReference>
<dbReference type="Proteomes" id="UP000005744">
    <property type="component" value="Unassembled WGS sequence"/>
</dbReference>
<dbReference type="FunFam" id="3.40.50.720:FF:000104">
    <property type="entry name" value="Shikimate dehydrogenase (NADP(+))"/>
    <property type="match status" value="1"/>
</dbReference>
<dbReference type="STRING" id="395493.BegalDRAFT_3002"/>
<feature type="domain" description="Shikimate dehydrogenase substrate binding N-terminal" evidence="12">
    <location>
        <begin position="11"/>
        <end position="95"/>
    </location>
</feature>
<dbReference type="FunFam" id="3.40.50.10860:FF:000006">
    <property type="entry name" value="Shikimate dehydrogenase (NADP(+))"/>
    <property type="match status" value="1"/>
</dbReference>
<feature type="binding site" evidence="9">
    <location>
        <position position="254"/>
    </location>
    <ligand>
        <name>shikimate</name>
        <dbReference type="ChEBI" id="CHEBI:36208"/>
    </ligand>
</feature>
<evidence type="ECO:0000256" key="1">
    <source>
        <dbReference type="ARBA" id="ARBA00004871"/>
    </source>
</evidence>
<dbReference type="NCBIfam" id="TIGR00507">
    <property type="entry name" value="aroE"/>
    <property type="match status" value="1"/>
</dbReference>
<comment type="similarity">
    <text evidence="2">Belongs to the SDHAF4 family.</text>
</comment>
<name>I3CJN6_9GAMM</name>
<reference evidence="14 15" key="1">
    <citation type="submission" date="2011-11" db="EMBL/GenBank/DDBJ databases">
        <title>Improved High-Quality Draft sequence of Beggiatoa alba B18lD.</title>
        <authorList>
            <consortium name="US DOE Joint Genome Institute"/>
            <person name="Lucas S."/>
            <person name="Han J."/>
            <person name="Lapidus A."/>
            <person name="Cheng J.-F."/>
            <person name="Goodwin L."/>
            <person name="Pitluck S."/>
            <person name="Peters L."/>
            <person name="Mikhailova N."/>
            <person name="Held B."/>
            <person name="Detter J.C."/>
            <person name="Han C."/>
            <person name="Tapia R."/>
            <person name="Land M."/>
            <person name="Hauser L."/>
            <person name="Kyrpides N."/>
            <person name="Ivanova N."/>
            <person name="Pagani I."/>
            <person name="Samuel K."/>
            <person name="Teske A."/>
            <person name="Mueller J."/>
            <person name="Woyke T."/>
        </authorList>
    </citation>
    <scope>NUCLEOTIDE SEQUENCE [LARGE SCALE GENOMIC DNA]</scope>
    <source>
        <strain evidence="14 15">B18LD</strain>
    </source>
</reference>
<dbReference type="GO" id="GO:0009073">
    <property type="term" value="P:aromatic amino acid family biosynthetic process"/>
    <property type="evidence" value="ECO:0007669"/>
    <property type="project" value="UniProtKB-KW"/>
</dbReference>
<dbReference type="PANTHER" id="PTHR21089">
    <property type="entry name" value="SHIKIMATE DEHYDROGENASE"/>
    <property type="match status" value="1"/>
</dbReference>
<feature type="binding site" evidence="9">
    <location>
        <begin position="19"/>
        <end position="21"/>
    </location>
    <ligand>
        <name>shikimate</name>
        <dbReference type="ChEBI" id="CHEBI:36208"/>
    </ligand>
</feature>
<feature type="active site" description="Proton acceptor" evidence="9">
    <location>
        <position position="72"/>
    </location>
</feature>
<evidence type="ECO:0000256" key="10">
    <source>
        <dbReference type="SAM" id="MobiDB-lite"/>
    </source>
</evidence>
<dbReference type="EMBL" id="JH600070">
    <property type="protein sequence ID" value="EIJ43829.1"/>
    <property type="molecule type" value="Genomic_DNA"/>
</dbReference>
<dbReference type="SUPFAM" id="SSF53223">
    <property type="entry name" value="Aminoacid dehydrogenase-like, N-terminal domain"/>
    <property type="match status" value="1"/>
</dbReference>
<dbReference type="Pfam" id="PF08501">
    <property type="entry name" value="Shikimate_dh_N"/>
    <property type="match status" value="1"/>
</dbReference>
<feature type="domain" description="Quinate/shikimate 5-dehydrogenase/glutamyl-tRNA reductase" evidence="11">
    <location>
        <begin position="117"/>
        <end position="200"/>
    </location>
</feature>
<feature type="domain" description="SDH C-terminal" evidence="13">
    <location>
        <begin position="247"/>
        <end position="276"/>
    </location>
</feature>
<feature type="binding site" evidence="9">
    <location>
        <position position="247"/>
    </location>
    <ligand>
        <name>NADP(+)</name>
        <dbReference type="ChEBI" id="CHEBI:58349"/>
    </ligand>
</feature>
<dbReference type="GO" id="GO:0019632">
    <property type="term" value="P:shikimate metabolic process"/>
    <property type="evidence" value="ECO:0007669"/>
    <property type="project" value="InterPro"/>
</dbReference>
<dbReference type="eggNOG" id="COG0169">
    <property type="taxonomic scope" value="Bacteria"/>
</dbReference>
<dbReference type="PANTHER" id="PTHR21089:SF1">
    <property type="entry name" value="BIFUNCTIONAL 3-DEHYDROQUINATE DEHYDRATASE_SHIKIMATE DEHYDROGENASE, CHLOROPLASTIC"/>
    <property type="match status" value="1"/>
</dbReference>
<sequence>MNTPSLDHYLVVGNPIAHSKSPFIHAEFAKQTQQAISYEPLLIETNNGAFTQAIQAFQAQGGKGLNVTVPFKQEAWALVKQRSTRAERAGAVNTIGFDNQGNSWGDNTDGIGLVRDLTKNHGKSLNNQRILLLGAGGAVRGVLEPILQEKPACCVIANRTVEKAQTLARLFTDLGDISASSYTDLAGQQFDIIINGTSASLQGELPPLPDDIIPLKRGWCYDMMYSAQRTPFIQWALEHGAICARDGLGMLVEQAAEAFYLWRGVRPETEPVIELLKQRLRDSLSASPQTLPPEYSGIENRPEPTRFGDWEKSGRCIDF</sequence>
<evidence type="ECO:0000259" key="12">
    <source>
        <dbReference type="Pfam" id="PF08501"/>
    </source>
</evidence>
<dbReference type="OrthoDB" id="9776868at2"/>
<dbReference type="Gene3D" id="3.40.50.10860">
    <property type="entry name" value="Leucine Dehydrogenase, chain A, domain 1"/>
    <property type="match status" value="1"/>
</dbReference>
<dbReference type="InterPro" id="IPR046346">
    <property type="entry name" value="Aminoacid_DH-like_N_sf"/>
</dbReference>
<protein>
    <recommendedName>
        <fullName evidence="3 9">Shikimate dehydrogenase (NADP(+))</fullName>
        <shortName evidence="9">SDH</shortName>
        <ecNumber evidence="3 9">1.1.1.25</ecNumber>
    </recommendedName>
</protein>
<comment type="pathway">
    <text evidence="1 9">Metabolic intermediate biosynthesis; chorismate biosynthesis; chorismate from D-erythrose 4-phosphate and phosphoenolpyruvate: step 4/7.</text>
</comment>
<proteinExistence type="inferred from homology"/>
<keyword evidence="15" id="KW-1185">Reference proteome</keyword>
<evidence type="ECO:0000256" key="2">
    <source>
        <dbReference type="ARBA" id="ARBA00005701"/>
    </source>
</evidence>
<dbReference type="GO" id="GO:0004764">
    <property type="term" value="F:shikimate 3-dehydrogenase (NADP+) activity"/>
    <property type="evidence" value="ECO:0007669"/>
    <property type="project" value="UniProtKB-UniRule"/>
</dbReference>
<dbReference type="Pfam" id="PF01488">
    <property type="entry name" value="Shikimate_DH"/>
    <property type="match status" value="1"/>
</dbReference>
<keyword evidence="4 9" id="KW-0028">Amino-acid biosynthesis</keyword>
<feature type="binding site" evidence="9">
    <location>
        <begin position="134"/>
        <end position="138"/>
    </location>
    <ligand>
        <name>NADP(+)</name>
        <dbReference type="ChEBI" id="CHEBI:58349"/>
    </ligand>
</feature>
<gene>
    <name evidence="9" type="primary">aroE</name>
    <name evidence="14" type="ORF">BegalDRAFT_3002</name>
</gene>
<dbReference type="InterPro" id="IPR036291">
    <property type="entry name" value="NAD(P)-bd_dom_sf"/>
</dbReference>
<dbReference type="InterPro" id="IPR013708">
    <property type="entry name" value="Shikimate_DH-bd_N"/>
</dbReference>
<evidence type="ECO:0000256" key="9">
    <source>
        <dbReference type="HAMAP-Rule" id="MF_00222"/>
    </source>
</evidence>